<evidence type="ECO:0000313" key="3">
    <source>
        <dbReference type="Proteomes" id="UP000060778"/>
    </source>
</evidence>
<reference evidence="2 3" key="1">
    <citation type="submission" date="2013-11" db="EMBL/GenBank/DDBJ databases">
        <title>Comparative genomics of Ignicoccus.</title>
        <authorList>
            <person name="Podar M."/>
        </authorList>
    </citation>
    <scope>NUCLEOTIDE SEQUENCE [LARGE SCALE GENOMIC DNA]</scope>
    <source>
        <strain evidence="2 3">DSM 13165</strain>
    </source>
</reference>
<evidence type="ECO:0000313" key="2">
    <source>
        <dbReference type="EMBL" id="ALU12208.1"/>
    </source>
</evidence>
<name>A0A0U3FRU8_9CREN</name>
<dbReference type="AlphaFoldDB" id="A0A0U3FRU8"/>
<dbReference type="KEGG" id="iis:EYM_01410"/>
<dbReference type="InterPro" id="IPR041359">
    <property type="entry name" value="MetOD1"/>
</dbReference>
<proteinExistence type="predicted"/>
<dbReference type="RefSeq" id="WP_075049329.1">
    <property type="nucleotide sequence ID" value="NZ_CP006867.1"/>
</dbReference>
<accession>A0A0U3FRU8</accession>
<dbReference type="OrthoDB" id="371687at2157"/>
<dbReference type="GeneID" id="30679692"/>
<gene>
    <name evidence="2" type="ORF">EYM_01410</name>
</gene>
<organism evidence="2 3">
    <name type="scientific">Ignicoccus islandicus DSM 13165</name>
    <dbReference type="NCBI Taxonomy" id="940295"/>
    <lineage>
        <taxon>Archaea</taxon>
        <taxon>Thermoproteota</taxon>
        <taxon>Thermoprotei</taxon>
        <taxon>Desulfurococcales</taxon>
        <taxon>Desulfurococcaceae</taxon>
        <taxon>Ignicoccus</taxon>
    </lineage>
</organism>
<dbReference type="Proteomes" id="UP000060778">
    <property type="component" value="Chromosome"/>
</dbReference>
<dbReference type="EMBL" id="CP006867">
    <property type="protein sequence ID" value="ALU12208.1"/>
    <property type="molecule type" value="Genomic_DNA"/>
</dbReference>
<protein>
    <recommendedName>
        <fullName evidence="1">Metanogen output domain-containing protein</fullName>
    </recommendedName>
</protein>
<dbReference type="Pfam" id="PF18546">
    <property type="entry name" value="MetOD1"/>
    <property type="match status" value="1"/>
</dbReference>
<evidence type="ECO:0000259" key="1">
    <source>
        <dbReference type="Pfam" id="PF18546"/>
    </source>
</evidence>
<feature type="domain" description="Metanogen output" evidence="1">
    <location>
        <begin position="44"/>
        <end position="129"/>
    </location>
</feature>
<keyword evidence="3" id="KW-1185">Reference proteome</keyword>
<sequence>MEREKIKDEFISMFEAFMFEIVPEKLRKFFGEGALIALMYDIVKDASKKTITRYAPRNVVEAIEYALKLQQTVFGDFEFQIRELGGKVCVEVIKCPHQKYVDGAPYRCVPCIAMIAGAIESTGKRVQVNYFGRKVGAREPHVVIKIEKHKPLGHDRCLLEVLVSEDAGSE</sequence>